<dbReference type="EMBL" id="VDGI01000016">
    <property type="protein sequence ID" value="TQR19158.1"/>
    <property type="molecule type" value="Genomic_DNA"/>
</dbReference>
<evidence type="ECO:0000313" key="4">
    <source>
        <dbReference type="Proteomes" id="UP000316626"/>
    </source>
</evidence>
<dbReference type="SUPFAM" id="SSF51735">
    <property type="entry name" value="NAD(P)-binding Rossmann-fold domains"/>
    <property type="match status" value="1"/>
</dbReference>
<evidence type="ECO:0000256" key="1">
    <source>
        <dbReference type="ARBA" id="ARBA00006484"/>
    </source>
</evidence>
<protein>
    <submittedName>
        <fullName evidence="3">Glucose 1-dehydrogenase</fullName>
        <ecNumber evidence="3">1.1.1.47</ecNumber>
    </submittedName>
</protein>
<dbReference type="PRINTS" id="PR00081">
    <property type="entry name" value="GDHRDH"/>
</dbReference>
<dbReference type="InterPro" id="IPR020904">
    <property type="entry name" value="Sc_DH/Rdtase_CS"/>
</dbReference>
<keyword evidence="2 3" id="KW-0560">Oxidoreductase</keyword>
<dbReference type="NCBIfam" id="NF005559">
    <property type="entry name" value="PRK07231.1"/>
    <property type="match status" value="1"/>
</dbReference>
<accession>A0A544TNX0</accession>
<evidence type="ECO:0000256" key="2">
    <source>
        <dbReference type="ARBA" id="ARBA00023002"/>
    </source>
</evidence>
<dbReference type="PROSITE" id="PS00061">
    <property type="entry name" value="ADH_SHORT"/>
    <property type="match status" value="1"/>
</dbReference>
<dbReference type="Gene3D" id="3.40.50.720">
    <property type="entry name" value="NAD(P)-binding Rossmann-like Domain"/>
    <property type="match status" value="1"/>
</dbReference>
<dbReference type="InterPro" id="IPR002347">
    <property type="entry name" value="SDR_fam"/>
</dbReference>
<proteinExistence type="inferred from homology"/>
<dbReference type="Proteomes" id="UP000316626">
    <property type="component" value="Unassembled WGS sequence"/>
</dbReference>
<sequence length="259" mass="27396">MNYEDLLGIKNKVVVITGAASGIGLATAKLFSHLGASVALIDINEEQGKKVTNEINIKDGNAKFYNCNVTLSADCEATAQKIEDDFGKIDVLFNNAGVIRRKTVVDHTEEEWDLVLDVSLKGAFLLSKYIIPIMEKNGGGSIVNTGSGWGLKGGDLAASYCAAKAGVVNLTKAMAIDHGKQNIRVNCICPGDTDTPLLRDEAKQLKHDEDSFLASSAVDRPLSRIGTPLDIGKGVLFLASDMASWVTGTVLTVDGGGLA</sequence>
<dbReference type="RefSeq" id="WP_142643269.1">
    <property type="nucleotide sequence ID" value="NZ_VDGI01000016.1"/>
</dbReference>
<dbReference type="Pfam" id="PF13561">
    <property type="entry name" value="adh_short_C2"/>
    <property type="match status" value="1"/>
</dbReference>
<dbReference type="GO" id="GO:0008206">
    <property type="term" value="P:bile acid metabolic process"/>
    <property type="evidence" value="ECO:0007669"/>
    <property type="project" value="UniProtKB-ARBA"/>
</dbReference>
<comment type="caution">
    <text evidence="3">The sequence shown here is derived from an EMBL/GenBank/DDBJ whole genome shotgun (WGS) entry which is preliminary data.</text>
</comment>
<dbReference type="EC" id="1.1.1.47" evidence="3"/>
<gene>
    <name evidence="3" type="ORF">FG384_14220</name>
</gene>
<organism evidence="3 4">
    <name type="scientific">Psychrobacillus vulpis</name>
    <dbReference type="NCBI Taxonomy" id="2325572"/>
    <lineage>
        <taxon>Bacteria</taxon>
        <taxon>Bacillati</taxon>
        <taxon>Bacillota</taxon>
        <taxon>Bacilli</taxon>
        <taxon>Bacillales</taxon>
        <taxon>Bacillaceae</taxon>
        <taxon>Psychrobacillus</taxon>
    </lineage>
</organism>
<comment type="similarity">
    <text evidence="1">Belongs to the short-chain dehydrogenases/reductases (SDR) family.</text>
</comment>
<dbReference type="CDD" id="cd05233">
    <property type="entry name" value="SDR_c"/>
    <property type="match status" value="1"/>
</dbReference>
<dbReference type="FunFam" id="3.40.50.720:FF:000084">
    <property type="entry name" value="Short-chain dehydrogenase reductase"/>
    <property type="match status" value="1"/>
</dbReference>
<reference evidence="3 4" key="1">
    <citation type="submission" date="2019-06" db="EMBL/GenBank/DDBJ databases">
        <title>Psychrobacillus vulpis sp. nov., a new species isolated from feces of a red fox that inhabits in The Tablas de Daimiel Natural Park, Albacete, Spain.</title>
        <authorList>
            <person name="Rodriguez M."/>
            <person name="Reina J.C."/>
            <person name="Bejar V."/>
            <person name="Llamas I."/>
        </authorList>
    </citation>
    <scope>NUCLEOTIDE SEQUENCE [LARGE SCALE GENOMIC DNA]</scope>
    <source>
        <strain evidence="3 4">Z8</strain>
    </source>
</reference>
<evidence type="ECO:0000313" key="3">
    <source>
        <dbReference type="EMBL" id="TQR19158.1"/>
    </source>
</evidence>
<dbReference type="AlphaFoldDB" id="A0A544TNX0"/>
<dbReference type="PANTHER" id="PTHR24321:SF8">
    <property type="entry name" value="ESTRADIOL 17-BETA-DEHYDROGENASE 8-RELATED"/>
    <property type="match status" value="1"/>
</dbReference>
<dbReference type="PANTHER" id="PTHR24321">
    <property type="entry name" value="DEHYDROGENASES, SHORT CHAIN"/>
    <property type="match status" value="1"/>
</dbReference>
<dbReference type="OrthoDB" id="9803333at2"/>
<dbReference type="PRINTS" id="PR00080">
    <property type="entry name" value="SDRFAMILY"/>
</dbReference>
<keyword evidence="4" id="KW-1185">Reference proteome</keyword>
<dbReference type="InterPro" id="IPR036291">
    <property type="entry name" value="NAD(P)-bd_dom_sf"/>
</dbReference>
<name>A0A544TNX0_9BACI</name>
<dbReference type="GO" id="GO:0047936">
    <property type="term" value="F:glucose 1-dehydrogenase [NAD(P)+] activity"/>
    <property type="evidence" value="ECO:0007669"/>
    <property type="project" value="UniProtKB-EC"/>
</dbReference>